<gene>
    <name evidence="1" type="ORF">CH364_10990</name>
</gene>
<dbReference type="AlphaFoldDB" id="A0A2N0AJQ4"/>
<evidence type="ECO:0000313" key="1">
    <source>
        <dbReference type="EMBL" id="PJZ84536.1"/>
    </source>
</evidence>
<evidence type="ECO:0000313" key="2">
    <source>
        <dbReference type="Proteomes" id="UP000232145"/>
    </source>
</evidence>
<organism evidence="1 2">
    <name type="scientific">Leptospira harrisiae</name>
    <dbReference type="NCBI Taxonomy" id="2023189"/>
    <lineage>
        <taxon>Bacteria</taxon>
        <taxon>Pseudomonadati</taxon>
        <taxon>Spirochaetota</taxon>
        <taxon>Spirochaetia</taxon>
        <taxon>Leptospirales</taxon>
        <taxon>Leptospiraceae</taxon>
        <taxon>Leptospira</taxon>
    </lineage>
</organism>
<accession>A0A2N0AJQ4</accession>
<dbReference type="Proteomes" id="UP000232145">
    <property type="component" value="Unassembled WGS sequence"/>
</dbReference>
<dbReference type="EMBL" id="NPDX01000002">
    <property type="protein sequence ID" value="PJZ84536.1"/>
    <property type="molecule type" value="Genomic_DNA"/>
</dbReference>
<keyword evidence="2" id="KW-1185">Reference proteome</keyword>
<name>A0A2N0AJQ4_9LEPT</name>
<proteinExistence type="predicted"/>
<protein>
    <submittedName>
        <fullName evidence="1">Uncharacterized protein</fullName>
    </submittedName>
</protein>
<comment type="caution">
    <text evidence="1">The sequence shown here is derived from an EMBL/GenBank/DDBJ whole genome shotgun (WGS) entry which is preliminary data.</text>
</comment>
<sequence>MKKDPQDFSNLLRHILVKLEFLILVLSIWTNLDHPTPAPAIEAEIRRIGADSAVVTRGKL</sequence>
<reference evidence="1 2" key="1">
    <citation type="submission" date="2017-07" db="EMBL/GenBank/DDBJ databases">
        <title>Leptospira spp. isolated from tropical soils.</title>
        <authorList>
            <person name="Thibeaux R."/>
            <person name="Iraola G."/>
            <person name="Ferres I."/>
            <person name="Bierque E."/>
            <person name="Girault D."/>
            <person name="Soupe-Gilbert M.-E."/>
            <person name="Picardeau M."/>
            <person name="Goarant C."/>
        </authorList>
    </citation>
    <scope>NUCLEOTIDE SEQUENCE [LARGE SCALE GENOMIC DNA]</scope>
    <source>
        <strain evidence="1 2">FH2-B-A1</strain>
    </source>
</reference>